<reference evidence="2" key="1">
    <citation type="submission" date="2013-09" db="EMBL/GenBank/DDBJ databases">
        <title>Corchorus olitorius genome sequencing.</title>
        <authorList>
            <person name="Alam M."/>
            <person name="Haque M.S."/>
            <person name="Islam M.S."/>
            <person name="Emdad E.M."/>
            <person name="Islam M.M."/>
            <person name="Ahmed B."/>
            <person name="Halim A."/>
            <person name="Hossen Q.M.M."/>
            <person name="Hossain M.Z."/>
            <person name="Ahmed R."/>
            <person name="Khan M.M."/>
            <person name="Islam R."/>
            <person name="Rashid M.M."/>
            <person name="Khan S.A."/>
            <person name="Rahman M.S."/>
            <person name="Alam M."/>
            <person name="Yahiya A.S."/>
            <person name="Khan M.S."/>
            <person name="Azam M.S."/>
            <person name="Haque T."/>
            <person name="Lashkar M.Z.H."/>
            <person name="Akhand A.I."/>
            <person name="Morshed G."/>
            <person name="Roy S."/>
            <person name="Uddin K.S."/>
            <person name="Rabeya T."/>
            <person name="Hossain A.S."/>
            <person name="Chowdhury A."/>
            <person name="Snigdha A.R."/>
            <person name="Mortoza M.S."/>
            <person name="Matin S.A."/>
            <person name="Hoque S.M.E."/>
            <person name="Islam M.K."/>
            <person name="Roy D.K."/>
            <person name="Haider R."/>
            <person name="Moosa M.M."/>
            <person name="Elias S.M."/>
            <person name="Hasan A.M."/>
            <person name="Jahan S."/>
            <person name="Shafiuddin M."/>
            <person name="Mahmood N."/>
            <person name="Shommy N.S."/>
        </authorList>
    </citation>
    <scope>NUCLEOTIDE SEQUENCE [LARGE SCALE GENOMIC DNA]</scope>
    <source>
        <strain evidence="2">cv. O-4</strain>
    </source>
</reference>
<name>A0A1R3IH63_9ROSI</name>
<dbReference type="AlphaFoldDB" id="A0A1R3IH63"/>
<proteinExistence type="predicted"/>
<protein>
    <submittedName>
        <fullName evidence="1">Uncharacterized protein</fullName>
    </submittedName>
</protein>
<dbReference type="Proteomes" id="UP000187203">
    <property type="component" value="Unassembled WGS sequence"/>
</dbReference>
<gene>
    <name evidence="1" type="ORF">COLO4_23384</name>
</gene>
<keyword evidence="2" id="KW-1185">Reference proteome</keyword>
<dbReference type="EMBL" id="AWUE01018188">
    <property type="protein sequence ID" value="OMO81903.1"/>
    <property type="molecule type" value="Genomic_DNA"/>
</dbReference>
<accession>A0A1R3IH63</accession>
<sequence>MSVHQLCDTIHQSRDVEWIRRHRDIGNLVEQCSKNSKSCRHRA</sequence>
<organism evidence="1 2">
    <name type="scientific">Corchorus olitorius</name>
    <dbReference type="NCBI Taxonomy" id="93759"/>
    <lineage>
        <taxon>Eukaryota</taxon>
        <taxon>Viridiplantae</taxon>
        <taxon>Streptophyta</taxon>
        <taxon>Embryophyta</taxon>
        <taxon>Tracheophyta</taxon>
        <taxon>Spermatophyta</taxon>
        <taxon>Magnoliopsida</taxon>
        <taxon>eudicotyledons</taxon>
        <taxon>Gunneridae</taxon>
        <taxon>Pentapetalae</taxon>
        <taxon>rosids</taxon>
        <taxon>malvids</taxon>
        <taxon>Malvales</taxon>
        <taxon>Malvaceae</taxon>
        <taxon>Grewioideae</taxon>
        <taxon>Apeibeae</taxon>
        <taxon>Corchorus</taxon>
    </lineage>
</organism>
<comment type="caution">
    <text evidence="1">The sequence shown here is derived from an EMBL/GenBank/DDBJ whole genome shotgun (WGS) entry which is preliminary data.</text>
</comment>
<evidence type="ECO:0000313" key="1">
    <source>
        <dbReference type="EMBL" id="OMO81903.1"/>
    </source>
</evidence>
<evidence type="ECO:0000313" key="2">
    <source>
        <dbReference type="Proteomes" id="UP000187203"/>
    </source>
</evidence>